<gene>
    <name evidence="9" type="ORF">ThesuDRAFT_01061</name>
</gene>
<dbReference type="HOGENOM" id="CLU_016922_10_0_9"/>
<reference evidence="9" key="2">
    <citation type="submission" date="2012-10" db="EMBL/GenBank/DDBJ databases">
        <title>Improved high-quality draft of Thermaerobacter subterraneus C21, DSM 13965.</title>
        <authorList>
            <consortium name="DOE Joint Genome Institute"/>
            <person name="Eisen J."/>
            <person name="Huntemann M."/>
            <person name="Wei C.-L."/>
            <person name="Han J."/>
            <person name="Detter J.C."/>
            <person name="Han C."/>
            <person name="Tapia R."/>
            <person name="Chen A."/>
            <person name="Kyrpides N."/>
            <person name="Mavromatis K."/>
            <person name="Markowitz V."/>
            <person name="Szeto E."/>
            <person name="Ivanova N."/>
            <person name="Mikhailova N."/>
            <person name="Ovchinnikova G."/>
            <person name="Pagani I."/>
            <person name="Pati A."/>
            <person name="Goodwin L."/>
            <person name="Nordberg H.P."/>
            <person name="Cantor M.N."/>
            <person name="Hua S.X."/>
            <person name="Woyke T."/>
            <person name="Eisen J."/>
            <person name="Klenk H.-P."/>
        </authorList>
    </citation>
    <scope>NUCLEOTIDE SEQUENCE [LARGE SCALE GENOMIC DNA]</scope>
    <source>
        <strain evidence="9">DSM 13965</strain>
    </source>
</reference>
<dbReference type="AlphaFoldDB" id="K6Q2Q0"/>
<reference evidence="9" key="1">
    <citation type="submission" date="2010-10" db="EMBL/GenBank/DDBJ databases">
        <authorList>
            <consortium name="US DOE Joint Genome Institute (JGI-PGF)"/>
            <person name="Lucas S."/>
            <person name="Copeland A."/>
            <person name="Lapidus A."/>
            <person name="Bruce D."/>
            <person name="Goodwin L."/>
            <person name="Pitluck S."/>
            <person name="Kyrpides N."/>
            <person name="Mavromatis K."/>
            <person name="Detter J.C."/>
            <person name="Han C."/>
            <person name="Land M."/>
            <person name="Hauser L."/>
            <person name="Markowitz V."/>
            <person name="Cheng J.-F."/>
            <person name="Hugenholtz P."/>
            <person name="Woyke T."/>
            <person name="Wu D."/>
            <person name="Pukall R."/>
            <person name="Wahrenburg C."/>
            <person name="Brambilla E."/>
            <person name="Klenk H.-P."/>
            <person name="Eisen J.A."/>
        </authorList>
    </citation>
    <scope>NUCLEOTIDE SEQUENCE [LARGE SCALE GENOMIC DNA]</scope>
    <source>
        <strain evidence="9">DSM 13965</strain>
    </source>
</reference>
<dbReference type="EMBL" id="AENY02000002">
    <property type="protein sequence ID" value="EKP95314.1"/>
    <property type="molecule type" value="Genomic_DNA"/>
</dbReference>
<dbReference type="InterPro" id="IPR015422">
    <property type="entry name" value="PyrdxlP-dep_Trfase_small"/>
</dbReference>
<dbReference type="Gene3D" id="3.90.1150.10">
    <property type="entry name" value="Aspartate Aminotransferase, domain 1"/>
    <property type="match status" value="1"/>
</dbReference>
<dbReference type="RefSeq" id="WP_006903325.1">
    <property type="nucleotide sequence ID" value="NZ_JH976535.1"/>
</dbReference>
<proteinExistence type="inferred from homology"/>
<dbReference type="eggNOG" id="COG0160">
    <property type="taxonomic scope" value="Bacteria"/>
</dbReference>
<dbReference type="CDD" id="cd00610">
    <property type="entry name" value="OAT_like"/>
    <property type="match status" value="1"/>
</dbReference>
<dbReference type="GO" id="GO:0008453">
    <property type="term" value="F:alanine-glyoxylate transaminase activity"/>
    <property type="evidence" value="ECO:0007669"/>
    <property type="project" value="UniProtKB-EC"/>
</dbReference>
<keyword evidence="5 9" id="KW-0032">Aminotransferase</keyword>
<evidence type="ECO:0000256" key="7">
    <source>
        <dbReference type="ARBA" id="ARBA00022898"/>
    </source>
</evidence>
<dbReference type="Pfam" id="PF00202">
    <property type="entry name" value="Aminotran_3"/>
    <property type="match status" value="1"/>
</dbReference>
<dbReference type="SUPFAM" id="SSF53383">
    <property type="entry name" value="PLP-dependent transferases"/>
    <property type="match status" value="1"/>
</dbReference>
<name>K6Q2Q0_9FIRM</name>
<comment type="similarity">
    <text evidence="2 8">Belongs to the class-III pyridoxal-phosphate-dependent aminotransferase family.</text>
</comment>
<sequence length="439" mass="48043">MADAMPAMAHEGDDLRRKQREYLFPNLATLYEEPLVIVRGEGKYVWDDQGRQYLDAFGGILTVSLGHCHPEVTERVARQLRTLQHVSTLYVTEPQVRLAERLAGLAPGALKRSFFTNSGTEANETALVVARAHTGCDDVIVLRHSYHGRSMLTMTLGGTHGYRAATPVPGVHHLASPYCYRCPFGLTYPSCDLRCAKDVEELIQTATSGRVAAFVAEPIQGVGGFITPPPEYFKEVVSIVRRYGGLFVCDEVQTGWGRTGTYLWGIQHWGVEPDIMTSAKGMANGLPIGWTITTDDIAQSFRHSTISTFGGNPVSATAALAVIDVILEEGLADNAARVGRFLMDGLKALQEKYPCMGDVRGMGLMIGVELVHGGKRPAPDLLNRWLEATRKRGLLIGKGGLHGNVARIAPHLNVTRSDAEIMLRIMDEAMAEVQPYMEV</sequence>
<dbReference type="InterPro" id="IPR015424">
    <property type="entry name" value="PyrdxlP-dep_Trfase"/>
</dbReference>
<evidence type="ECO:0000256" key="4">
    <source>
        <dbReference type="ARBA" id="ARBA00013049"/>
    </source>
</evidence>
<organism evidence="9 10">
    <name type="scientific">Thermaerobacter subterraneus DSM 13965</name>
    <dbReference type="NCBI Taxonomy" id="867903"/>
    <lineage>
        <taxon>Bacteria</taxon>
        <taxon>Bacillati</taxon>
        <taxon>Bacillota</taxon>
        <taxon>Clostridia</taxon>
        <taxon>Eubacteriales</taxon>
        <taxon>Clostridiales Family XVII. Incertae Sedis</taxon>
        <taxon>Thermaerobacter</taxon>
    </lineage>
</organism>
<evidence type="ECO:0000313" key="10">
    <source>
        <dbReference type="Proteomes" id="UP000005710"/>
    </source>
</evidence>
<dbReference type="STRING" id="867903.ThesuDRAFT_01061"/>
<comment type="caution">
    <text evidence="9">The sequence shown here is derived from an EMBL/GenBank/DDBJ whole genome shotgun (WGS) entry which is preliminary data.</text>
</comment>
<protein>
    <recommendedName>
        <fullName evidence="4">alanine--glyoxylate transaminase</fullName>
        <ecNumber evidence="4">2.6.1.44</ecNumber>
    </recommendedName>
</protein>
<dbReference type="GO" id="GO:0030170">
    <property type="term" value="F:pyridoxal phosphate binding"/>
    <property type="evidence" value="ECO:0007669"/>
    <property type="project" value="InterPro"/>
</dbReference>
<keyword evidence="10" id="KW-1185">Reference proteome</keyword>
<accession>K6Q2Q0</accession>
<dbReference type="PANTHER" id="PTHR45688">
    <property type="match status" value="1"/>
</dbReference>
<dbReference type="Proteomes" id="UP000005710">
    <property type="component" value="Unassembled WGS sequence"/>
</dbReference>
<dbReference type="InterPro" id="IPR015421">
    <property type="entry name" value="PyrdxlP-dep_Trfase_major"/>
</dbReference>
<evidence type="ECO:0000256" key="8">
    <source>
        <dbReference type="RuleBase" id="RU003560"/>
    </source>
</evidence>
<dbReference type="PIRSF" id="PIRSF000521">
    <property type="entry name" value="Transaminase_4ab_Lys_Orn"/>
    <property type="match status" value="1"/>
</dbReference>
<evidence type="ECO:0000256" key="3">
    <source>
        <dbReference type="ARBA" id="ARBA00011881"/>
    </source>
</evidence>
<dbReference type="Gene3D" id="3.40.640.10">
    <property type="entry name" value="Type I PLP-dependent aspartate aminotransferase-like (Major domain)"/>
    <property type="match status" value="1"/>
</dbReference>
<evidence type="ECO:0000256" key="5">
    <source>
        <dbReference type="ARBA" id="ARBA00022576"/>
    </source>
</evidence>
<comment type="subunit">
    <text evidence="3">Homotetramer.</text>
</comment>
<evidence type="ECO:0000256" key="1">
    <source>
        <dbReference type="ARBA" id="ARBA00001933"/>
    </source>
</evidence>
<dbReference type="EC" id="2.6.1.44" evidence="4"/>
<keyword evidence="6" id="KW-0808">Transferase</keyword>
<evidence type="ECO:0000313" key="9">
    <source>
        <dbReference type="EMBL" id="EKP95314.1"/>
    </source>
</evidence>
<dbReference type="InterPro" id="IPR005814">
    <property type="entry name" value="Aminotrans_3"/>
</dbReference>
<keyword evidence="7 8" id="KW-0663">Pyridoxal phosphate</keyword>
<dbReference type="PANTHER" id="PTHR45688:SF3">
    <property type="entry name" value="ALANINE--GLYOXYLATE AMINOTRANSFERASE 2, MITOCHONDRIAL"/>
    <property type="match status" value="1"/>
</dbReference>
<comment type="cofactor">
    <cofactor evidence="1">
        <name>pyridoxal 5'-phosphate</name>
        <dbReference type="ChEBI" id="CHEBI:597326"/>
    </cofactor>
</comment>
<evidence type="ECO:0000256" key="2">
    <source>
        <dbReference type="ARBA" id="ARBA00008954"/>
    </source>
</evidence>
<evidence type="ECO:0000256" key="6">
    <source>
        <dbReference type="ARBA" id="ARBA00022679"/>
    </source>
</evidence>